<dbReference type="InterPro" id="IPR015955">
    <property type="entry name" value="Lactate_DH/Glyco_Ohase_4_C"/>
</dbReference>
<evidence type="ECO:0000256" key="6">
    <source>
        <dbReference type="ARBA" id="ARBA00023027"/>
    </source>
</evidence>
<evidence type="ECO:0000259" key="12">
    <source>
        <dbReference type="Pfam" id="PF00056"/>
    </source>
</evidence>
<dbReference type="PANTHER" id="PTHR11540">
    <property type="entry name" value="MALATE AND LACTATE DEHYDROGENASE"/>
    <property type="match status" value="1"/>
</dbReference>
<feature type="binding site" evidence="9">
    <location>
        <position position="34"/>
    </location>
    <ligand>
        <name>NAD(+)</name>
        <dbReference type="ChEBI" id="CHEBI:57540"/>
    </ligand>
</feature>
<feature type="binding site" evidence="9">
    <location>
        <position position="96"/>
    </location>
    <ligand>
        <name>NAD(+)</name>
        <dbReference type="ChEBI" id="CHEBI:57540"/>
    </ligand>
</feature>
<comment type="catalytic activity">
    <reaction evidence="7 11">
        <text>(S)-malate + NAD(+) = oxaloacetate + NADH + H(+)</text>
        <dbReference type="Rhea" id="RHEA:21432"/>
        <dbReference type="ChEBI" id="CHEBI:15378"/>
        <dbReference type="ChEBI" id="CHEBI:15589"/>
        <dbReference type="ChEBI" id="CHEBI:16452"/>
        <dbReference type="ChEBI" id="CHEBI:57540"/>
        <dbReference type="ChEBI" id="CHEBI:57945"/>
        <dbReference type="EC" id="1.1.1.37"/>
    </reaction>
</comment>
<evidence type="ECO:0000256" key="3">
    <source>
        <dbReference type="ARBA" id="ARBA00012995"/>
    </source>
</evidence>
<evidence type="ECO:0000256" key="5">
    <source>
        <dbReference type="ARBA" id="ARBA00023002"/>
    </source>
</evidence>
<evidence type="ECO:0000313" key="15">
    <source>
        <dbReference type="Proteomes" id="UP000664534"/>
    </source>
</evidence>
<dbReference type="InterPro" id="IPR001252">
    <property type="entry name" value="Malate_DH_AS"/>
</dbReference>
<sequence length="335" mass="35133">MVKIAVLGAGGGVGAPLSLLLRLSPLVDDLALYDRHRAPGVAVDLSHIPGARNVHGYTAADAGLARALRDADIVLVVAGAGATPAVTSREALFEANARVVRDLAGEYARVCPRAMMLVVTNPVNAIVPFVAELLKGYGVFDAGRLFGVTTLDVVRAETFLAEAERYVKVGERRVDVVGGHSPQTTVPLLSQARPAARVGGGVLEGVVNRIRFGGREVVNAKERSGAATLSTAYATFRFTEAVCEALRGQEGGVQCAYVHLRGIEGGDEMAEAVGVEYFAVPVELAGHGAGRVVKSLGTISSNEQTLIDMAITALRENIQTGVDAARDYLSHEKVI</sequence>
<evidence type="ECO:0000259" key="13">
    <source>
        <dbReference type="Pfam" id="PF02866"/>
    </source>
</evidence>
<dbReference type="InterPro" id="IPR001236">
    <property type="entry name" value="Lactate/malate_DH_N"/>
</dbReference>
<comment type="caution">
    <text evidence="14">The sequence shown here is derived from an EMBL/GenBank/DDBJ whole genome shotgun (WGS) entry which is preliminary data.</text>
</comment>
<dbReference type="GO" id="GO:0030060">
    <property type="term" value="F:L-malate dehydrogenase (NAD+) activity"/>
    <property type="evidence" value="ECO:0007669"/>
    <property type="project" value="UniProtKB-EC"/>
</dbReference>
<evidence type="ECO:0000256" key="2">
    <source>
        <dbReference type="ARBA" id="ARBA00011738"/>
    </source>
</evidence>
<dbReference type="Pfam" id="PF02866">
    <property type="entry name" value="Ldh_1_C"/>
    <property type="match status" value="1"/>
</dbReference>
<proteinExistence type="inferred from homology"/>
<dbReference type="OrthoDB" id="5405561at2759"/>
<feature type="domain" description="Lactate/malate dehydrogenase C-terminal" evidence="13">
    <location>
        <begin position="149"/>
        <end position="323"/>
    </location>
</feature>
<evidence type="ECO:0000256" key="7">
    <source>
        <dbReference type="ARBA" id="ARBA00048313"/>
    </source>
</evidence>
<dbReference type="SUPFAM" id="SSF56327">
    <property type="entry name" value="LDH C-terminal domain-like"/>
    <property type="match status" value="1"/>
</dbReference>
<dbReference type="PANTHER" id="PTHR11540:SF16">
    <property type="entry name" value="MALATE DEHYDROGENASE, MITOCHONDRIAL"/>
    <property type="match status" value="1"/>
</dbReference>
<evidence type="ECO:0000313" key="14">
    <source>
        <dbReference type="EMBL" id="CAF9939224.1"/>
    </source>
</evidence>
<dbReference type="SUPFAM" id="SSF51735">
    <property type="entry name" value="NAD(P)-binding Rossmann-fold domains"/>
    <property type="match status" value="1"/>
</dbReference>
<dbReference type="AlphaFoldDB" id="A0A8H3J259"/>
<dbReference type="InterPro" id="IPR001557">
    <property type="entry name" value="L-lactate/malate_DH"/>
</dbReference>
<keyword evidence="6 9" id="KW-0520">NAD</keyword>
<dbReference type="Proteomes" id="UP000664534">
    <property type="component" value="Unassembled WGS sequence"/>
</dbReference>
<dbReference type="PROSITE" id="PS00068">
    <property type="entry name" value="MDH"/>
    <property type="match status" value="1"/>
</dbReference>
<dbReference type="EC" id="1.1.1.37" evidence="3 11"/>
<dbReference type="FunFam" id="3.90.110.10:FF:000009">
    <property type="entry name" value="Malate dehydrogenase"/>
    <property type="match status" value="1"/>
</dbReference>
<organism evidence="14 15">
    <name type="scientific">Imshaugia aleurites</name>
    <dbReference type="NCBI Taxonomy" id="172621"/>
    <lineage>
        <taxon>Eukaryota</taxon>
        <taxon>Fungi</taxon>
        <taxon>Dikarya</taxon>
        <taxon>Ascomycota</taxon>
        <taxon>Pezizomycotina</taxon>
        <taxon>Lecanoromycetes</taxon>
        <taxon>OSLEUM clade</taxon>
        <taxon>Lecanoromycetidae</taxon>
        <taxon>Lecanorales</taxon>
        <taxon>Lecanorineae</taxon>
        <taxon>Parmeliaceae</taxon>
        <taxon>Imshaugia</taxon>
    </lineage>
</organism>
<evidence type="ECO:0000256" key="9">
    <source>
        <dbReference type="PIRSR" id="PIRSR000102-3"/>
    </source>
</evidence>
<dbReference type="EMBL" id="CAJPDT010000116">
    <property type="protein sequence ID" value="CAF9939224.1"/>
    <property type="molecule type" value="Genomic_DNA"/>
</dbReference>
<keyword evidence="5 10" id="KW-0560">Oxidoreductase</keyword>
<comment type="subunit">
    <text evidence="2">Homodimer.</text>
</comment>
<feature type="domain" description="Lactate/malate dehydrogenase N-terminal" evidence="12">
    <location>
        <begin position="2"/>
        <end position="147"/>
    </location>
</feature>
<gene>
    <name evidence="14" type="ORF">IMSHALPRED_001258</name>
</gene>
<evidence type="ECO:0000256" key="10">
    <source>
        <dbReference type="RuleBase" id="RU003369"/>
    </source>
</evidence>
<evidence type="ECO:0000256" key="1">
    <source>
        <dbReference type="ARBA" id="ARBA00008824"/>
    </source>
</evidence>
<dbReference type="Pfam" id="PF00056">
    <property type="entry name" value="Ldh_1_N"/>
    <property type="match status" value="1"/>
</dbReference>
<evidence type="ECO:0000256" key="11">
    <source>
        <dbReference type="RuleBase" id="RU003405"/>
    </source>
</evidence>
<dbReference type="Gene3D" id="3.40.50.720">
    <property type="entry name" value="NAD(P)-binding Rossmann-like Domain"/>
    <property type="match status" value="1"/>
</dbReference>
<feature type="active site" description="Proton acceptor" evidence="8">
    <location>
        <position position="180"/>
    </location>
</feature>
<dbReference type="GO" id="GO:0006108">
    <property type="term" value="P:malate metabolic process"/>
    <property type="evidence" value="ECO:0007669"/>
    <property type="project" value="InterPro"/>
</dbReference>
<dbReference type="GO" id="GO:0005829">
    <property type="term" value="C:cytosol"/>
    <property type="evidence" value="ECO:0007669"/>
    <property type="project" value="TreeGrafter"/>
</dbReference>
<reference evidence="14" key="1">
    <citation type="submission" date="2021-03" db="EMBL/GenBank/DDBJ databases">
        <authorList>
            <person name="Tagirdzhanova G."/>
        </authorList>
    </citation>
    <scope>NUCLEOTIDE SEQUENCE</scope>
</reference>
<dbReference type="GO" id="GO:0006099">
    <property type="term" value="P:tricarboxylic acid cycle"/>
    <property type="evidence" value="ECO:0007669"/>
    <property type="project" value="UniProtKB-KW"/>
</dbReference>
<dbReference type="Gene3D" id="3.90.110.10">
    <property type="entry name" value="Lactate dehydrogenase/glycoside hydrolase, family 4, C-terminal"/>
    <property type="match status" value="1"/>
</dbReference>
<name>A0A8H3J259_9LECA</name>
<dbReference type="GO" id="GO:0070013">
    <property type="term" value="C:intracellular organelle lumen"/>
    <property type="evidence" value="ECO:0007669"/>
    <property type="project" value="UniProtKB-ARBA"/>
</dbReference>
<comment type="similarity">
    <text evidence="1">Belongs to the LDH/MDH superfamily. MDH type 1 family.</text>
</comment>
<dbReference type="InterPro" id="IPR036291">
    <property type="entry name" value="NAD(P)-bd_dom_sf"/>
</dbReference>
<feature type="binding site" evidence="9">
    <location>
        <begin position="119"/>
        <end position="121"/>
    </location>
    <ligand>
        <name>NAD(+)</name>
        <dbReference type="ChEBI" id="CHEBI:57540"/>
    </ligand>
</feature>
<feature type="binding site" evidence="9">
    <location>
        <begin position="8"/>
        <end position="14"/>
    </location>
    <ligand>
        <name>NAD(+)</name>
        <dbReference type="ChEBI" id="CHEBI:57540"/>
    </ligand>
</feature>
<protein>
    <recommendedName>
        <fullName evidence="3 11">Malate dehydrogenase</fullName>
        <ecNumber evidence="3 11">1.1.1.37</ecNumber>
    </recommendedName>
</protein>
<evidence type="ECO:0000256" key="4">
    <source>
        <dbReference type="ARBA" id="ARBA00022532"/>
    </source>
</evidence>
<evidence type="ECO:0000256" key="8">
    <source>
        <dbReference type="PIRSR" id="PIRSR000102-1"/>
    </source>
</evidence>
<keyword evidence="15" id="KW-1185">Reference proteome</keyword>
<dbReference type="PIRSF" id="PIRSF000102">
    <property type="entry name" value="Lac_mal_DH"/>
    <property type="match status" value="1"/>
</dbReference>
<dbReference type="FunFam" id="3.40.50.720:FF:000268">
    <property type="entry name" value="Malate dehydrogenase"/>
    <property type="match status" value="1"/>
</dbReference>
<dbReference type="InterPro" id="IPR010097">
    <property type="entry name" value="Malate_DH_type1"/>
</dbReference>
<dbReference type="NCBIfam" id="TIGR01772">
    <property type="entry name" value="MDH_euk_gproteo"/>
    <property type="match status" value="1"/>
</dbReference>
<keyword evidence="4 11" id="KW-0816">Tricarboxylic acid cycle</keyword>
<accession>A0A8H3J259</accession>
<dbReference type="InterPro" id="IPR022383">
    <property type="entry name" value="Lactate/malate_DH_C"/>
</dbReference>